<dbReference type="EMBL" id="CP022657">
    <property type="protein sequence ID" value="ASS75395.1"/>
    <property type="molecule type" value="Genomic_DNA"/>
</dbReference>
<feature type="domain" description="Malonyl-CoA:ACP transacylase (MAT)" evidence="6">
    <location>
        <begin position="7"/>
        <end position="323"/>
    </location>
</feature>
<gene>
    <name evidence="7" type="primary">fabD</name>
    <name evidence="7" type="ORF">CIG75_10605</name>
</gene>
<dbReference type="Gene3D" id="3.40.366.10">
    <property type="entry name" value="Malonyl-Coenzyme A Acyl Carrier Protein, domain 2"/>
    <property type="match status" value="1"/>
</dbReference>
<sequence length="426" mass="47162">MSKIAFVFPGQGSQFVGMGQALCEEHAIAREVFEEANEVLGFDLMKLCFEGSIEELTKTENAQAAILTHSVAAFRVFTQEKGIEPDFLMGHSLGEISALTCAGAISFRNAVRLVHQRGKFMQEAVAAGIGAMASIQNIDRQIVLQECERASSDGQVAVISNYNTPNQVVISGHSEAVAAICERLAEYGGYIVPLKVSAPFHSPLMNGAVVKFKEELSKCEFADLKWPVLSNVTARPYTDCEAIIDNLGDQIVSAVQWQDSVVYVEAQGVTHAIEFGPKKVLRNLIKNCTPAIKGFAYDLKEDRELLEQELQDLQANAVARRQRNLLTMIERCLAIAVCTKNYNPSDEEYQKGVLEPYQKIKLMKMTHEQDKGENLTLGEVNDAVHMLQSVFSAKRTPVSEQHARFEQIHREAGTRGINLDLKERAV</sequence>
<evidence type="ECO:0000256" key="3">
    <source>
        <dbReference type="ARBA" id="ARBA00023315"/>
    </source>
</evidence>
<dbReference type="Pfam" id="PF00698">
    <property type="entry name" value="Acyl_transf_1"/>
    <property type="match status" value="1"/>
</dbReference>
<dbReference type="SUPFAM" id="SSF52151">
    <property type="entry name" value="FabD/lysophospholipase-like"/>
    <property type="match status" value="1"/>
</dbReference>
<dbReference type="InterPro" id="IPR016035">
    <property type="entry name" value="Acyl_Trfase/lysoPLipase"/>
</dbReference>
<evidence type="ECO:0000313" key="7">
    <source>
        <dbReference type="EMBL" id="ASS75395.1"/>
    </source>
</evidence>
<reference evidence="7 8" key="1">
    <citation type="journal article" date="2015" name="Int. J. Syst. Evol. Microbiol.">
        <title>Tumebacillus algifaecis sp. nov., isolated from decomposing algal scum.</title>
        <authorList>
            <person name="Wu Y.F."/>
            <person name="Zhang B."/>
            <person name="Xing P."/>
            <person name="Wu Q.L."/>
            <person name="Liu S.J."/>
        </authorList>
    </citation>
    <scope>NUCLEOTIDE SEQUENCE [LARGE SCALE GENOMIC DNA]</scope>
    <source>
        <strain evidence="7 8">THMBR28</strain>
    </source>
</reference>
<keyword evidence="5" id="KW-0175">Coiled coil</keyword>
<dbReference type="AlphaFoldDB" id="A0A223D1R1"/>
<accession>A0A223D1R1</accession>
<dbReference type="SMART" id="SM00827">
    <property type="entry name" value="PKS_AT"/>
    <property type="match status" value="1"/>
</dbReference>
<dbReference type="PANTHER" id="PTHR42681">
    <property type="entry name" value="MALONYL-COA-ACYL CARRIER PROTEIN TRANSACYLASE, MITOCHONDRIAL"/>
    <property type="match status" value="1"/>
</dbReference>
<evidence type="ECO:0000256" key="2">
    <source>
        <dbReference type="ARBA" id="ARBA00022679"/>
    </source>
</evidence>
<dbReference type="GO" id="GO:0005829">
    <property type="term" value="C:cytosol"/>
    <property type="evidence" value="ECO:0007669"/>
    <property type="project" value="TreeGrafter"/>
</dbReference>
<dbReference type="InterPro" id="IPR004410">
    <property type="entry name" value="Malonyl_CoA-ACP_transAc_FabD"/>
</dbReference>
<evidence type="ECO:0000256" key="1">
    <source>
        <dbReference type="ARBA" id="ARBA00013258"/>
    </source>
</evidence>
<keyword evidence="3" id="KW-0012">Acyltransferase</keyword>
<dbReference type="RefSeq" id="WP_094236643.1">
    <property type="nucleotide sequence ID" value="NZ_CP022657.1"/>
</dbReference>
<dbReference type="Gene3D" id="3.30.70.250">
    <property type="entry name" value="Malonyl-CoA ACP transacylase, ACP-binding"/>
    <property type="match status" value="1"/>
</dbReference>
<feature type="coiled-coil region" evidence="5">
    <location>
        <begin position="296"/>
        <end position="323"/>
    </location>
</feature>
<dbReference type="InterPro" id="IPR014043">
    <property type="entry name" value="Acyl_transferase_dom"/>
</dbReference>
<evidence type="ECO:0000256" key="5">
    <source>
        <dbReference type="SAM" id="Coils"/>
    </source>
</evidence>
<protein>
    <recommendedName>
        <fullName evidence="1">[acyl-carrier-protein] S-malonyltransferase</fullName>
        <ecNumber evidence="1">2.3.1.39</ecNumber>
    </recommendedName>
</protein>
<name>A0A223D1R1_9BACL</name>
<dbReference type="GO" id="GO:0004314">
    <property type="term" value="F:[acyl-carrier-protein] S-malonyltransferase activity"/>
    <property type="evidence" value="ECO:0007669"/>
    <property type="project" value="UniProtKB-EC"/>
</dbReference>
<comment type="catalytic activity">
    <reaction evidence="4">
        <text>holo-[ACP] + malonyl-CoA = malonyl-[ACP] + CoA</text>
        <dbReference type="Rhea" id="RHEA:41792"/>
        <dbReference type="Rhea" id="RHEA-COMP:9623"/>
        <dbReference type="Rhea" id="RHEA-COMP:9685"/>
        <dbReference type="ChEBI" id="CHEBI:57287"/>
        <dbReference type="ChEBI" id="CHEBI:57384"/>
        <dbReference type="ChEBI" id="CHEBI:64479"/>
        <dbReference type="ChEBI" id="CHEBI:78449"/>
        <dbReference type="EC" id="2.3.1.39"/>
    </reaction>
</comment>
<dbReference type="Proteomes" id="UP000214688">
    <property type="component" value="Chromosome"/>
</dbReference>
<dbReference type="PANTHER" id="PTHR42681:SF1">
    <property type="entry name" value="MALONYL-COA-ACYL CARRIER PROTEIN TRANSACYLASE, MITOCHONDRIAL"/>
    <property type="match status" value="1"/>
</dbReference>
<dbReference type="InterPro" id="IPR050858">
    <property type="entry name" value="Mal-CoA-ACP_Trans/PKS_FabD"/>
</dbReference>
<evidence type="ECO:0000256" key="4">
    <source>
        <dbReference type="ARBA" id="ARBA00048462"/>
    </source>
</evidence>
<organism evidence="7 8">
    <name type="scientific">Tumebacillus algifaecis</name>
    <dbReference type="NCBI Taxonomy" id="1214604"/>
    <lineage>
        <taxon>Bacteria</taxon>
        <taxon>Bacillati</taxon>
        <taxon>Bacillota</taxon>
        <taxon>Bacilli</taxon>
        <taxon>Bacillales</taxon>
        <taxon>Alicyclobacillaceae</taxon>
        <taxon>Tumebacillus</taxon>
    </lineage>
</organism>
<dbReference type="NCBIfam" id="TIGR00128">
    <property type="entry name" value="fabD"/>
    <property type="match status" value="1"/>
</dbReference>
<evidence type="ECO:0000259" key="6">
    <source>
        <dbReference type="SMART" id="SM00827"/>
    </source>
</evidence>
<evidence type="ECO:0000313" key="8">
    <source>
        <dbReference type="Proteomes" id="UP000214688"/>
    </source>
</evidence>
<keyword evidence="2 7" id="KW-0808">Transferase</keyword>
<dbReference type="InterPro" id="IPR016036">
    <property type="entry name" value="Malonyl_transacylase_ACP-bd"/>
</dbReference>
<proteinExistence type="predicted"/>
<dbReference type="KEGG" id="tab:CIG75_10605"/>
<dbReference type="InterPro" id="IPR001227">
    <property type="entry name" value="Ac_transferase_dom_sf"/>
</dbReference>
<dbReference type="OrthoDB" id="9805460at2"/>
<keyword evidence="8" id="KW-1185">Reference proteome</keyword>
<dbReference type="SUPFAM" id="SSF55048">
    <property type="entry name" value="Probable ACP-binding domain of malonyl-CoA ACP transacylase"/>
    <property type="match status" value="1"/>
</dbReference>
<dbReference type="GO" id="GO:0006633">
    <property type="term" value="P:fatty acid biosynthetic process"/>
    <property type="evidence" value="ECO:0007669"/>
    <property type="project" value="TreeGrafter"/>
</dbReference>
<dbReference type="EC" id="2.3.1.39" evidence="1"/>